<comment type="caution">
    <text evidence="1">The sequence shown here is derived from an EMBL/GenBank/DDBJ whole genome shotgun (WGS) entry which is preliminary data.</text>
</comment>
<dbReference type="RefSeq" id="WP_151126793.1">
    <property type="nucleotide sequence ID" value="NZ_VZQZ01000001.1"/>
</dbReference>
<keyword evidence="2" id="KW-1185">Reference proteome</keyword>
<reference evidence="1 2" key="1">
    <citation type="submission" date="2019-09" db="EMBL/GenBank/DDBJ databases">
        <title>Geobacter sp. Red96, a novel strain isolated from paddy soil.</title>
        <authorList>
            <person name="Xu Z."/>
            <person name="Masuda Y."/>
            <person name="Itoh H."/>
            <person name="Senoo K."/>
        </authorList>
    </citation>
    <scope>NUCLEOTIDE SEQUENCE [LARGE SCALE GENOMIC DNA]</scope>
    <source>
        <strain evidence="1 2">Red96</strain>
    </source>
</reference>
<evidence type="ECO:0000313" key="2">
    <source>
        <dbReference type="Proteomes" id="UP000420562"/>
    </source>
</evidence>
<dbReference type="Proteomes" id="UP000420562">
    <property type="component" value="Unassembled WGS sequence"/>
</dbReference>
<proteinExistence type="predicted"/>
<protein>
    <submittedName>
        <fullName evidence="1">Uncharacterized protein</fullName>
    </submittedName>
</protein>
<name>A0A7J4ZVP9_9BACT</name>
<accession>A0A7J4ZVP9</accession>
<dbReference type="AlphaFoldDB" id="A0A7J4ZVP9"/>
<dbReference type="EMBL" id="VZQZ01000001">
    <property type="protein sequence ID" value="KAB0667523.1"/>
    <property type="molecule type" value="Genomic_DNA"/>
</dbReference>
<organism evidence="1 2">
    <name type="scientific">Oryzomonas japonica</name>
    <dbReference type="NCBI Taxonomy" id="2603858"/>
    <lineage>
        <taxon>Bacteria</taxon>
        <taxon>Pseudomonadati</taxon>
        <taxon>Thermodesulfobacteriota</taxon>
        <taxon>Desulfuromonadia</taxon>
        <taxon>Geobacterales</taxon>
        <taxon>Geobacteraceae</taxon>
        <taxon>Oryzomonas</taxon>
    </lineage>
</organism>
<evidence type="ECO:0000313" key="1">
    <source>
        <dbReference type="EMBL" id="KAB0667523.1"/>
    </source>
</evidence>
<gene>
    <name evidence="1" type="ORF">F6V25_02150</name>
</gene>
<sequence length="120" mass="13785">MTVAVMKWQEVFQIHRKIRAAYVEEGQLKSMLFSLDRRRKRFNYRKGDTLCFCFYKAAPETAQILSSLRIGANFRVFEKVAPDTWNDLGSHTCIFVGDGKDAANRDSLVIEVRRNSGGHP</sequence>